<evidence type="ECO:0000256" key="2">
    <source>
        <dbReference type="ARBA" id="ARBA00012692"/>
    </source>
</evidence>
<dbReference type="GeneID" id="65098525"/>
<dbReference type="PANTHER" id="PTHR39673">
    <property type="entry name" value="TUNGSTEN FORMYLMETHANOFURAN DEHYDROGENASE, SUBUNIT C (FWDC)"/>
    <property type="match status" value="1"/>
</dbReference>
<dbReference type="UniPathway" id="UPA00640">
    <property type="reaction ID" value="UER00692"/>
</dbReference>
<dbReference type="InterPro" id="IPR036485">
    <property type="entry name" value="Glu_synth_asu_C_sf"/>
</dbReference>
<gene>
    <name evidence="4" type="ORF">KHC33_15035</name>
</gene>
<keyword evidence="5" id="KW-1185">Reference proteome</keyword>
<protein>
    <recommendedName>
        <fullName evidence="2">formylmethanofuran dehydrogenase</fullName>
        <ecNumber evidence="2">1.2.7.12</ecNumber>
    </recommendedName>
</protein>
<dbReference type="RefSeq" id="WP_214419426.1">
    <property type="nucleotide sequence ID" value="NZ_CP075546.1"/>
</dbReference>
<evidence type="ECO:0000256" key="3">
    <source>
        <dbReference type="ARBA" id="ARBA00048228"/>
    </source>
</evidence>
<name>A0A8E7EH55_9EURY</name>
<sequence length="253" mass="27664">MMQVTLTMKSRAKPFIPIEAEMIIPMNFIGNRELFVWEGNKKRRLEDIFTVRKEGNVNSPENIVVVLRGDTSRVKRVGEYMSSGTITIEGDIGMHCGNFMRGGNIAIHGNADGWLGREMRAGSIVCHGNAGDYCGSGYRGEKRGMRGGKIEVFGNAGDYLGEYLTGGEIHVHGNAGMFAGAEMRGGSLIIDGDVWIPGANMAKGSLVIRGRVYNMLPSFEKIEEKEGMMIYHGDVANKGKGEMIIEMSTEDST</sequence>
<reference evidence="4 5" key="1">
    <citation type="submission" date="2021-05" db="EMBL/GenBank/DDBJ databases">
        <title>A novel Methanospirillum isolate from a pyrite-forming mixed culture.</title>
        <authorList>
            <person name="Bunk B."/>
            <person name="Sproer C."/>
            <person name="Spring S."/>
            <person name="Pester M."/>
        </authorList>
    </citation>
    <scope>NUCLEOTIDE SEQUENCE [LARGE SCALE GENOMIC DNA]</scope>
    <source>
        <strain evidence="4 5">J.3.6.1-F.2.7.3</strain>
    </source>
</reference>
<dbReference type="SUPFAM" id="SSF69336">
    <property type="entry name" value="Alpha subunit of glutamate synthase, C-terminal domain"/>
    <property type="match status" value="1"/>
</dbReference>
<organism evidence="4 5">
    <name type="scientific">Methanospirillum purgamenti</name>
    <dbReference type="NCBI Taxonomy" id="2834276"/>
    <lineage>
        <taxon>Archaea</taxon>
        <taxon>Methanobacteriati</taxon>
        <taxon>Methanobacteriota</taxon>
        <taxon>Stenosarchaea group</taxon>
        <taxon>Methanomicrobia</taxon>
        <taxon>Methanomicrobiales</taxon>
        <taxon>Methanospirillaceae</taxon>
        <taxon>Methanospirillum</taxon>
    </lineage>
</organism>
<dbReference type="Proteomes" id="UP000680656">
    <property type="component" value="Chromosome"/>
</dbReference>
<comment type="catalytic activity">
    <reaction evidence="3">
        <text>N-formylmethanofuran + 2 oxidized [2Fe-2S]-[ferredoxin] + H2O = methanofuran + 2 reduced [2Fe-2S]-[ferredoxin] + CO2 + H(+)</text>
        <dbReference type="Rhea" id="RHEA:19841"/>
        <dbReference type="Rhea" id="RHEA-COMP:10000"/>
        <dbReference type="Rhea" id="RHEA-COMP:10001"/>
        <dbReference type="ChEBI" id="CHEBI:15377"/>
        <dbReference type="ChEBI" id="CHEBI:15378"/>
        <dbReference type="ChEBI" id="CHEBI:16526"/>
        <dbReference type="ChEBI" id="CHEBI:33737"/>
        <dbReference type="ChEBI" id="CHEBI:33738"/>
        <dbReference type="ChEBI" id="CHEBI:57727"/>
        <dbReference type="ChEBI" id="CHEBI:58151"/>
        <dbReference type="EC" id="1.2.7.12"/>
    </reaction>
</comment>
<comment type="pathway">
    <text evidence="1">One-carbon metabolism; methanogenesis from CO(2); 5,10-methenyl-5,6,7,8-tetrahydromethanopterin from CO(2): step 1/3.</text>
</comment>
<evidence type="ECO:0000313" key="4">
    <source>
        <dbReference type="EMBL" id="QVV88617.1"/>
    </source>
</evidence>
<dbReference type="GO" id="GO:0018493">
    <property type="term" value="F:formylmethanofuran dehydrogenase activity"/>
    <property type="evidence" value="ECO:0007669"/>
    <property type="project" value="UniProtKB-EC"/>
</dbReference>
<dbReference type="Gene3D" id="2.160.20.60">
    <property type="entry name" value="Glutamate synthase, alpha subunit, C-terminal domain"/>
    <property type="match status" value="2"/>
</dbReference>
<dbReference type="EMBL" id="CP075546">
    <property type="protein sequence ID" value="QVV88617.1"/>
    <property type="molecule type" value="Genomic_DNA"/>
</dbReference>
<proteinExistence type="predicted"/>
<dbReference type="PANTHER" id="PTHR39673:SF5">
    <property type="entry name" value="TUNGSTEN-CONTAINING FORMYLMETHANOFURAN DEHYDROGENASE 2 SUBUNIT C"/>
    <property type="match status" value="1"/>
</dbReference>
<dbReference type="EC" id="1.2.7.12" evidence="2"/>
<dbReference type="GO" id="GO:0019386">
    <property type="term" value="P:methanogenesis, from carbon dioxide"/>
    <property type="evidence" value="ECO:0007669"/>
    <property type="project" value="UniProtKB-UniPathway"/>
</dbReference>
<dbReference type="AlphaFoldDB" id="A0A8E7EH55"/>
<dbReference type="KEGG" id="mrtj:KHC33_15035"/>
<evidence type="ECO:0000256" key="1">
    <source>
        <dbReference type="ARBA" id="ARBA00004830"/>
    </source>
</evidence>
<dbReference type="InterPro" id="IPR017550">
    <property type="entry name" value="Formylmethanofuran_DH_suC"/>
</dbReference>
<evidence type="ECO:0000313" key="5">
    <source>
        <dbReference type="Proteomes" id="UP000680656"/>
    </source>
</evidence>
<dbReference type="GO" id="GO:0046914">
    <property type="term" value="F:transition metal ion binding"/>
    <property type="evidence" value="ECO:0007669"/>
    <property type="project" value="InterPro"/>
</dbReference>
<accession>A0A8E7EH55</accession>
<dbReference type="NCBIfam" id="TIGR03122">
    <property type="entry name" value="one_C_dehyd_C"/>
    <property type="match status" value="1"/>
</dbReference>